<dbReference type="OrthoDB" id="5383057at2759"/>
<name>A0A6A6PED1_9PEZI</name>
<keyword evidence="3" id="KW-1185">Reference proteome</keyword>
<dbReference type="EMBL" id="MU001670">
    <property type="protein sequence ID" value="KAF2462182.1"/>
    <property type="molecule type" value="Genomic_DNA"/>
</dbReference>
<evidence type="ECO:0000256" key="1">
    <source>
        <dbReference type="SAM" id="MobiDB-lite"/>
    </source>
</evidence>
<feature type="region of interest" description="Disordered" evidence="1">
    <location>
        <begin position="164"/>
        <end position="245"/>
    </location>
</feature>
<gene>
    <name evidence="2" type="ORF">BDY21DRAFT_368292</name>
</gene>
<dbReference type="Proteomes" id="UP000799766">
    <property type="component" value="Unassembled WGS sequence"/>
</dbReference>
<feature type="region of interest" description="Disordered" evidence="1">
    <location>
        <begin position="1"/>
        <end position="152"/>
    </location>
</feature>
<sequence>MASSYGTKVTSDPEARQNPVQEKPGVVDSDSLAAESMKGSGEFASNIEGAGNYKQPAGSNTTNAPDASAARVLDPAPDAETREAQTEWNESAQLNAGRGLGKEAGRGPTYNTTGGSYSNGGSVGGGVGGGGQPTMSGGGVGSGVGSGVDFDRVAADPAPTYVGHERLVQQGQKPKGTNLHEGGFEGNEPNASFTTAIGTDQDPGRFAEQKFERENAESGPDAGYTRDTTKATEKTAYAALDETSA</sequence>
<dbReference type="AlphaFoldDB" id="A0A6A6PED1"/>
<evidence type="ECO:0000313" key="2">
    <source>
        <dbReference type="EMBL" id="KAF2462182.1"/>
    </source>
</evidence>
<feature type="compositionally biased region" description="Polar residues" evidence="1">
    <location>
        <begin position="1"/>
        <end position="10"/>
    </location>
</feature>
<proteinExistence type="predicted"/>
<organism evidence="2 3">
    <name type="scientific">Lineolata rhizophorae</name>
    <dbReference type="NCBI Taxonomy" id="578093"/>
    <lineage>
        <taxon>Eukaryota</taxon>
        <taxon>Fungi</taxon>
        <taxon>Dikarya</taxon>
        <taxon>Ascomycota</taxon>
        <taxon>Pezizomycotina</taxon>
        <taxon>Dothideomycetes</taxon>
        <taxon>Dothideomycetes incertae sedis</taxon>
        <taxon>Lineolatales</taxon>
        <taxon>Lineolataceae</taxon>
        <taxon>Lineolata</taxon>
    </lineage>
</organism>
<feature type="compositionally biased region" description="Basic and acidic residues" evidence="1">
    <location>
        <begin position="202"/>
        <end position="216"/>
    </location>
</feature>
<accession>A0A6A6PED1</accession>
<reference evidence="2" key="1">
    <citation type="journal article" date="2020" name="Stud. Mycol.">
        <title>101 Dothideomycetes genomes: a test case for predicting lifestyles and emergence of pathogens.</title>
        <authorList>
            <person name="Haridas S."/>
            <person name="Albert R."/>
            <person name="Binder M."/>
            <person name="Bloem J."/>
            <person name="Labutti K."/>
            <person name="Salamov A."/>
            <person name="Andreopoulos B."/>
            <person name="Baker S."/>
            <person name="Barry K."/>
            <person name="Bills G."/>
            <person name="Bluhm B."/>
            <person name="Cannon C."/>
            <person name="Castanera R."/>
            <person name="Culley D."/>
            <person name="Daum C."/>
            <person name="Ezra D."/>
            <person name="Gonzalez J."/>
            <person name="Henrissat B."/>
            <person name="Kuo A."/>
            <person name="Liang C."/>
            <person name="Lipzen A."/>
            <person name="Lutzoni F."/>
            <person name="Magnuson J."/>
            <person name="Mondo S."/>
            <person name="Nolan M."/>
            <person name="Ohm R."/>
            <person name="Pangilinan J."/>
            <person name="Park H.-J."/>
            <person name="Ramirez L."/>
            <person name="Alfaro M."/>
            <person name="Sun H."/>
            <person name="Tritt A."/>
            <person name="Yoshinaga Y."/>
            <person name="Zwiers L.-H."/>
            <person name="Turgeon B."/>
            <person name="Goodwin S."/>
            <person name="Spatafora J."/>
            <person name="Crous P."/>
            <person name="Grigoriev I."/>
        </authorList>
    </citation>
    <scope>NUCLEOTIDE SEQUENCE</scope>
    <source>
        <strain evidence="2">ATCC 16933</strain>
    </source>
</reference>
<protein>
    <submittedName>
        <fullName evidence="2">Uncharacterized protein</fullName>
    </submittedName>
</protein>
<evidence type="ECO:0000313" key="3">
    <source>
        <dbReference type="Proteomes" id="UP000799766"/>
    </source>
</evidence>
<feature type="compositionally biased region" description="Gly residues" evidence="1">
    <location>
        <begin position="117"/>
        <end position="146"/>
    </location>
</feature>
<feature type="compositionally biased region" description="Polar residues" evidence="1">
    <location>
        <begin position="189"/>
        <end position="198"/>
    </location>
</feature>